<comment type="caution">
    <text evidence="2">The sequence shown here is derived from an EMBL/GenBank/DDBJ whole genome shotgun (WGS) entry which is preliminary data.</text>
</comment>
<protein>
    <submittedName>
        <fullName evidence="2">Uncharacterized protein</fullName>
    </submittedName>
</protein>
<reference evidence="2" key="1">
    <citation type="submission" date="2021-02" db="EMBL/GenBank/DDBJ databases">
        <authorList>
            <person name="Nowell W R."/>
        </authorList>
    </citation>
    <scope>NUCLEOTIDE SEQUENCE</scope>
</reference>
<dbReference type="Gene3D" id="1.20.1070.10">
    <property type="entry name" value="Rhodopsin 7-helix transmembrane proteins"/>
    <property type="match status" value="1"/>
</dbReference>
<gene>
    <name evidence="2" type="ORF">IZO911_LOCUS14503</name>
</gene>
<organism evidence="2 3">
    <name type="scientific">Adineta steineri</name>
    <dbReference type="NCBI Taxonomy" id="433720"/>
    <lineage>
        <taxon>Eukaryota</taxon>
        <taxon>Metazoa</taxon>
        <taxon>Spiralia</taxon>
        <taxon>Gnathifera</taxon>
        <taxon>Rotifera</taxon>
        <taxon>Eurotatoria</taxon>
        <taxon>Bdelloidea</taxon>
        <taxon>Adinetida</taxon>
        <taxon>Adinetidae</taxon>
        <taxon>Adineta</taxon>
    </lineage>
</organism>
<accession>A0A814CJK0</accession>
<proteinExistence type="predicted"/>
<evidence type="ECO:0000256" key="1">
    <source>
        <dbReference type="SAM" id="Phobius"/>
    </source>
</evidence>
<dbReference type="EMBL" id="CAJNOE010000121">
    <property type="protein sequence ID" value="CAF0942253.1"/>
    <property type="molecule type" value="Genomic_DNA"/>
</dbReference>
<dbReference type="Proteomes" id="UP000663860">
    <property type="component" value="Unassembled WGS sequence"/>
</dbReference>
<name>A0A814CJK0_9BILA</name>
<feature type="transmembrane region" description="Helical" evidence="1">
    <location>
        <begin position="6"/>
        <end position="25"/>
    </location>
</feature>
<evidence type="ECO:0000313" key="2">
    <source>
        <dbReference type="EMBL" id="CAF0942253.1"/>
    </source>
</evidence>
<keyword evidence="1" id="KW-0472">Membrane</keyword>
<feature type="transmembrane region" description="Helical" evidence="1">
    <location>
        <begin position="37"/>
        <end position="56"/>
    </location>
</feature>
<evidence type="ECO:0000313" key="3">
    <source>
        <dbReference type="Proteomes" id="UP000663860"/>
    </source>
</evidence>
<dbReference type="AlphaFoldDB" id="A0A814CJK0"/>
<sequence length="100" mass="11258">MQINRHAVTILIIFGTVGNILNICVLTENTLRKIPCAIYLSWSSVSALVFIWSGLLTRVLQGRSHCIPLLKHLAKRQAEQKRRVSTVILQSPLPSQWKAV</sequence>
<keyword evidence="1" id="KW-0812">Transmembrane</keyword>
<keyword evidence="1" id="KW-1133">Transmembrane helix</keyword>